<dbReference type="SUPFAM" id="SSF109604">
    <property type="entry name" value="HD-domain/PDEase-like"/>
    <property type="match status" value="1"/>
</dbReference>
<organism evidence="2 3">
    <name type="scientific">Clostridium novyi A str. 4552</name>
    <dbReference type="NCBI Taxonomy" id="1444289"/>
    <lineage>
        <taxon>Bacteria</taxon>
        <taxon>Bacillati</taxon>
        <taxon>Bacillota</taxon>
        <taxon>Clostridia</taxon>
        <taxon>Eubacteriales</taxon>
        <taxon>Clostridiaceae</taxon>
        <taxon>Clostridium</taxon>
    </lineage>
</organism>
<dbReference type="InterPro" id="IPR037522">
    <property type="entry name" value="HD_GYP_dom"/>
</dbReference>
<dbReference type="AlphaFoldDB" id="A0A0A0I0S8"/>
<dbReference type="SMART" id="SM00471">
    <property type="entry name" value="HDc"/>
    <property type="match status" value="1"/>
</dbReference>
<gene>
    <name evidence="2" type="ORF">Z968_10075</name>
</gene>
<dbReference type="Gene3D" id="1.10.3210.10">
    <property type="entry name" value="Hypothetical protein af1432"/>
    <property type="match status" value="1"/>
</dbReference>
<sequence>MRLEFVDNLKEKEMLAKDILSSTGEVLLKSGVKIERSMIPKLKRYGVFMVYVKDDRFSDVIEDDNVLTELKQTTLEIMPNLFNDLLEGDIEVLARSMNKMDNLIEQIINQNSINISLYEVKTYDNYTYIHCVDTGIMSVYLGNCLNLGTSKVKELGISAMLHDIGKIKVPNELINKHGPLTDEEFKIIKKHPIYGKEILTKTGLFSEDIIRGVAEHHERIDGKGYPYGLKKNEISTYGKIISVSDVFTAVSANRSYRMKFDPKEAYEFILSGMGTRFDDEVIKKFKENFAIYPLGCGVKLSNGVQGYVIKQNKNFPDRPIIRIVYDTFTNQPVQPYEIDLIKNMKLTIKSVC</sequence>
<evidence type="ECO:0000313" key="3">
    <source>
        <dbReference type="Proteomes" id="UP000030012"/>
    </source>
</evidence>
<keyword evidence="2" id="KW-0378">Hydrolase</keyword>
<proteinExistence type="predicted"/>
<dbReference type="PANTHER" id="PTHR43155">
    <property type="entry name" value="CYCLIC DI-GMP PHOSPHODIESTERASE PA4108-RELATED"/>
    <property type="match status" value="1"/>
</dbReference>
<name>A0A0A0I0S8_CLONO</name>
<evidence type="ECO:0000313" key="2">
    <source>
        <dbReference type="EMBL" id="KGM95044.1"/>
    </source>
</evidence>
<evidence type="ECO:0000259" key="1">
    <source>
        <dbReference type="PROSITE" id="PS51832"/>
    </source>
</evidence>
<dbReference type="Pfam" id="PF13487">
    <property type="entry name" value="HD_5"/>
    <property type="match status" value="1"/>
</dbReference>
<dbReference type="OrthoDB" id="9804747at2"/>
<dbReference type="GO" id="GO:0016787">
    <property type="term" value="F:hydrolase activity"/>
    <property type="evidence" value="ECO:0007669"/>
    <property type="project" value="UniProtKB-KW"/>
</dbReference>
<dbReference type="RefSeq" id="WP_039255902.1">
    <property type="nucleotide sequence ID" value="NZ_JENJ01000049.1"/>
</dbReference>
<dbReference type="PANTHER" id="PTHR43155:SF2">
    <property type="entry name" value="CYCLIC DI-GMP PHOSPHODIESTERASE PA4108"/>
    <property type="match status" value="1"/>
</dbReference>
<feature type="domain" description="HD-GYP" evidence="1">
    <location>
        <begin position="105"/>
        <end position="301"/>
    </location>
</feature>
<dbReference type="InterPro" id="IPR003607">
    <property type="entry name" value="HD/PDEase_dom"/>
</dbReference>
<dbReference type="Proteomes" id="UP000030012">
    <property type="component" value="Unassembled WGS sequence"/>
</dbReference>
<comment type="caution">
    <text evidence="2">The sequence shown here is derived from an EMBL/GenBank/DDBJ whole genome shotgun (WGS) entry which is preliminary data.</text>
</comment>
<accession>A0A0A0I0S8</accession>
<dbReference type="PROSITE" id="PS51832">
    <property type="entry name" value="HD_GYP"/>
    <property type="match status" value="1"/>
</dbReference>
<dbReference type="CDD" id="cd00077">
    <property type="entry name" value="HDc"/>
    <property type="match status" value="1"/>
</dbReference>
<protein>
    <submittedName>
        <fullName evidence="2">HD family phosphohydrolase</fullName>
    </submittedName>
</protein>
<dbReference type="EMBL" id="JENJ01000049">
    <property type="protein sequence ID" value="KGM95044.1"/>
    <property type="molecule type" value="Genomic_DNA"/>
</dbReference>
<reference evidence="2 3" key="1">
    <citation type="submission" date="2014-01" db="EMBL/GenBank/DDBJ databases">
        <title>Plasmidome dynamics in the species complex Clostridium novyi sensu lato converts strains of independent lineages into distinctly different pathogens.</title>
        <authorList>
            <person name="Skarin H."/>
            <person name="Segerman B."/>
        </authorList>
    </citation>
    <scope>NUCLEOTIDE SEQUENCE [LARGE SCALE GENOMIC DNA]</scope>
    <source>
        <strain evidence="2 3">4552</strain>
    </source>
</reference>